<name>A0AAD4LEJ0_9AGAM</name>
<dbReference type="PANTHER" id="PTHR13261:SF0">
    <property type="entry name" value="BRCA2 AND CDKN1A-INTERACTING PROTEIN"/>
    <property type="match status" value="1"/>
</dbReference>
<proteinExistence type="inferred from homology"/>
<dbReference type="Proteomes" id="UP001201163">
    <property type="component" value="Unassembled WGS sequence"/>
</dbReference>
<evidence type="ECO:0000256" key="2">
    <source>
        <dbReference type="PIRNR" id="PIRNR028983"/>
    </source>
</evidence>
<dbReference type="EMBL" id="JAKELL010000043">
    <property type="protein sequence ID" value="KAH8988214.1"/>
    <property type="molecule type" value="Genomic_DNA"/>
</dbReference>
<keyword evidence="4" id="KW-1185">Reference proteome</keyword>
<sequence length="296" mass="33254">MSKRKQTDEEEEVGSETESGRVQVDFEFFDPNPDIDFVALKRLIGQLFQADADIFRPHLLAELILSQPLVGTTVKTDGRESDPYAFLTVLNMHVHKVLLSVVRFLVHISHSSQDHPSIKALTEYILSKSEADPSLHQTLQRILSPNASSHLGFVFSERLVNMPVEIVPHMYRMLADEIQWACDDGEPYHFSHILVLSRTFTLSEEETEAAVASFQQQKRRKGAQDPSSTGGVFSFHHEDQYTQELASHSLDFSLSNALPREKESFGLEQGGRLILLPADKLPQLISNLAATFLPSS</sequence>
<comment type="similarity">
    <text evidence="1 2">Belongs to the BCP1 family.</text>
</comment>
<dbReference type="InterPro" id="IPR025602">
    <property type="entry name" value="BCP1_family"/>
</dbReference>
<accession>A0AAD4LEJ0</accession>
<organism evidence="3 4">
    <name type="scientific">Lactarius akahatsu</name>
    <dbReference type="NCBI Taxonomy" id="416441"/>
    <lineage>
        <taxon>Eukaryota</taxon>
        <taxon>Fungi</taxon>
        <taxon>Dikarya</taxon>
        <taxon>Basidiomycota</taxon>
        <taxon>Agaricomycotina</taxon>
        <taxon>Agaricomycetes</taxon>
        <taxon>Russulales</taxon>
        <taxon>Russulaceae</taxon>
        <taxon>Lactarius</taxon>
    </lineage>
</organism>
<reference evidence="3" key="1">
    <citation type="submission" date="2022-01" db="EMBL/GenBank/DDBJ databases">
        <title>Comparative genomics reveals a dynamic genome evolution in the ectomycorrhizal milk-cap (Lactarius) mushrooms.</title>
        <authorList>
            <consortium name="DOE Joint Genome Institute"/>
            <person name="Lebreton A."/>
            <person name="Tang N."/>
            <person name="Kuo A."/>
            <person name="LaButti K."/>
            <person name="Drula E."/>
            <person name="Barry K."/>
            <person name="Clum A."/>
            <person name="Lipzen A."/>
            <person name="Mousain D."/>
            <person name="Ng V."/>
            <person name="Wang R."/>
            <person name="Wang X."/>
            <person name="Dai Y."/>
            <person name="Henrissat B."/>
            <person name="Grigoriev I.V."/>
            <person name="Guerin-Laguette A."/>
            <person name="Yu F."/>
            <person name="Martin F.M."/>
        </authorList>
    </citation>
    <scope>NUCLEOTIDE SEQUENCE</scope>
    <source>
        <strain evidence="3">QP</strain>
    </source>
</reference>
<comment type="function">
    <text evidence="2">Involved in nuclear export, actin cytoskeleton organization and vesicular transport.</text>
</comment>
<dbReference type="PANTHER" id="PTHR13261">
    <property type="entry name" value="BRCA2 AND CDKN1A INTERACTING PROTEIN"/>
    <property type="match status" value="1"/>
</dbReference>
<evidence type="ECO:0000313" key="4">
    <source>
        <dbReference type="Proteomes" id="UP001201163"/>
    </source>
</evidence>
<dbReference type="AlphaFoldDB" id="A0AAD4LEJ0"/>
<keyword evidence="2" id="KW-0653">Protein transport</keyword>
<comment type="subcellular location">
    <subcellularLocation>
        <location evidence="2">Nucleus</location>
    </subcellularLocation>
</comment>
<comment type="caution">
    <text evidence="3">The sequence shown here is derived from an EMBL/GenBank/DDBJ whole genome shotgun (WGS) entry which is preliminary data.</text>
</comment>
<dbReference type="Pfam" id="PF13862">
    <property type="entry name" value="BCCIP"/>
    <property type="match status" value="1"/>
</dbReference>
<evidence type="ECO:0000313" key="3">
    <source>
        <dbReference type="EMBL" id="KAH8988214.1"/>
    </source>
</evidence>
<dbReference type="GO" id="GO:0005634">
    <property type="term" value="C:nucleus"/>
    <property type="evidence" value="ECO:0007669"/>
    <property type="project" value="UniProtKB-SubCell"/>
</dbReference>
<dbReference type="GO" id="GO:0015031">
    <property type="term" value="P:protein transport"/>
    <property type="evidence" value="ECO:0007669"/>
    <property type="project" value="UniProtKB-KW"/>
</dbReference>
<keyword evidence="2" id="KW-0813">Transport</keyword>
<evidence type="ECO:0000256" key="1">
    <source>
        <dbReference type="ARBA" id="ARBA00006781"/>
    </source>
</evidence>
<dbReference type="PIRSF" id="PIRSF028983">
    <property type="entry name" value="BCP1"/>
    <property type="match status" value="1"/>
</dbReference>
<gene>
    <name evidence="3" type="ORF">EDB92DRAFT_1817638</name>
</gene>
<keyword evidence="2" id="KW-0539">Nucleus</keyword>
<protein>
    <recommendedName>
        <fullName evidence="2">Protein BCP1</fullName>
    </recommendedName>
</protein>